<keyword evidence="1" id="KW-0433">Leucine-rich repeat</keyword>
<dbReference type="PANTHER" id="PTHR46652:SF3">
    <property type="entry name" value="LEUCINE-RICH REPEAT-CONTAINING PROTEIN 9"/>
    <property type="match status" value="1"/>
</dbReference>
<dbReference type="SUPFAM" id="SSF52058">
    <property type="entry name" value="L domain-like"/>
    <property type="match status" value="1"/>
</dbReference>
<accession>A0ABD3MUL8</accession>
<evidence type="ECO:0000256" key="2">
    <source>
        <dbReference type="ARBA" id="ARBA00022737"/>
    </source>
</evidence>
<evidence type="ECO:0000313" key="5">
    <source>
        <dbReference type="Proteomes" id="UP001530400"/>
    </source>
</evidence>
<reference evidence="4 5" key="1">
    <citation type="submission" date="2024-10" db="EMBL/GenBank/DDBJ databases">
        <title>Updated reference genomes for cyclostephanoid diatoms.</title>
        <authorList>
            <person name="Roberts W.R."/>
            <person name="Alverson A.J."/>
        </authorList>
    </citation>
    <scope>NUCLEOTIDE SEQUENCE [LARGE SCALE GENOMIC DNA]</scope>
    <source>
        <strain evidence="4 5">AJA010-31</strain>
    </source>
</reference>
<dbReference type="EMBL" id="JALLPJ020001384">
    <property type="protein sequence ID" value="KAL3766541.1"/>
    <property type="molecule type" value="Genomic_DNA"/>
</dbReference>
<dbReference type="Gene3D" id="3.80.10.10">
    <property type="entry name" value="Ribonuclease Inhibitor"/>
    <property type="match status" value="3"/>
</dbReference>
<feature type="compositionally biased region" description="Basic and acidic residues" evidence="3">
    <location>
        <begin position="1"/>
        <end position="18"/>
    </location>
</feature>
<dbReference type="SMART" id="SM00365">
    <property type="entry name" value="LRR_SD22"/>
    <property type="match status" value="8"/>
</dbReference>
<keyword evidence="5" id="KW-1185">Reference proteome</keyword>
<protein>
    <submittedName>
        <fullName evidence="4">Uncharacterized protein</fullName>
    </submittedName>
</protein>
<dbReference type="InterPro" id="IPR032675">
    <property type="entry name" value="LRR_dom_sf"/>
</dbReference>
<organism evidence="4 5">
    <name type="scientific">Cyclotella atomus</name>
    <dbReference type="NCBI Taxonomy" id="382360"/>
    <lineage>
        <taxon>Eukaryota</taxon>
        <taxon>Sar</taxon>
        <taxon>Stramenopiles</taxon>
        <taxon>Ochrophyta</taxon>
        <taxon>Bacillariophyta</taxon>
        <taxon>Coscinodiscophyceae</taxon>
        <taxon>Thalassiosirophycidae</taxon>
        <taxon>Stephanodiscales</taxon>
        <taxon>Stephanodiscaceae</taxon>
        <taxon>Cyclotella</taxon>
    </lineage>
</organism>
<dbReference type="PANTHER" id="PTHR46652">
    <property type="entry name" value="LEUCINE-RICH REPEAT AND IQ DOMAIN-CONTAINING PROTEIN 1-RELATED"/>
    <property type="match status" value="1"/>
</dbReference>
<dbReference type="Proteomes" id="UP001530400">
    <property type="component" value="Unassembled WGS sequence"/>
</dbReference>
<name>A0ABD3MUL8_9STRA</name>
<dbReference type="PROSITE" id="PS51450">
    <property type="entry name" value="LRR"/>
    <property type="match status" value="8"/>
</dbReference>
<evidence type="ECO:0000256" key="3">
    <source>
        <dbReference type="SAM" id="MobiDB-lite"/>
    </source>
</evidence>
<evidence type="ECO:0000313" key="4">
    <source>
        <dbReference type="EMBL" id="KAL3766541.1"/>
    </source>
</evidence>
<dbReference type="AlphaFoldDB" id="A0ABD3MUL8"/>
<proteinExistence type="predicted"/>
<keyword evidence="2" id="KW-0677">Repeat</keyword>
<evidence type="ECO:0000256" key="1">
    <source>
        <dbReference type="ARBA" id="ARBA00022614"/>
    </source>
</evidence>
<dbReference type="InterPro" id="IPR025875">
    <property type="entry name" value="Leu-rich_rpt_4"/>
</dbReference>
<dbReference type="InterPro" id="IPR050836">
    <property type="entry name" value="SDS22/Internalin_LRR"/>
</dbReference>
<feature type="compositionally biased region" description="Polar residues" evidence="3">
    <location>
        <begin position="19"/>
        <end position="28"/>
    </location>
</feature>
<gene>
    <name evidence="4" type="ORF">ACHAWO_009355</name>
</gene>
<feature type="region of interest" description="Disordered" evidence="3">
    <location>
        <begin position="1"/>
        <end position="32"/>
    </location>
</feature>
<dbReference type="InterPro" id="IPR001611">
    <property type="entry name" value="Leu-rich_rpt"/>
</dbReference>
<sequence length="445" mass="49434">MADKDTANKEDISNDVDKATNNGSNQNKSEPKKQAVLAPLPLEWTQLACPDAANPSPVDTIRYPWDVMDLPASCTEMDCLEIVGTSGQKVTRMGGDLSERYPNLESLVLRSHLIRTMDGLANFKKLEVLELYDNMIDELRGLNNESEDGAGGVPGRLLRVLDMSYNVIRDMGPVEFCPNLQELCEITVLWSFASALTVTLNCTVADEVYFAWLDIAQNKIKSIKGLSHLKYLRKIDLGANRIRVIEGLEGLVSLEELWLGKNKIEKIEGLDKLTKLRRLDVQSNRLTKIENLTAQVNTLEELYLAHNGIDIEGAKCETGLALSFTALDTLDLSRNRLVDTTPFAHLATLTELWISGNVIKTFDDIESLSNLTNLEGIYLEYNPVASEFEYRKKLAEIIPSLNQIDANVIAGLGAHGYVGVSGVGLEERMRQLQDTVIQKAAHETK</sequence>
<comment type="caution">
    <text evidence="4">The sequence shown here is derived from an EMBL/GenBank/DDBJ whole genome shotgun (WGS) entry which is preliminary data.</text>
</comment>
<dbReference type="Pfam" id="PF12799">
    <property type="entry name" value="LRR_4"/>
    <property type="match status" value="1"/>
</dbReference>
<dbReference type="Pfam" id="PF13516">
    <property type="entry name" value="LRR_6"/>
    <property type="match status" value="1"/>
</dbReference>